<accession>A0A4Z0H149</accession>
<evidence type="ECO:0000259" key="1">
    <source>
        <dbReference type="PROSITE" id="PS51186"/>
    </source>
</evidence>
<dbReference type="GO" id="GO:0016747">
    <property type="term" value="F:acyltransferase activity, transferring groups other than amino-acyl groups"/>
    <property type="evidence" value="ECO:0007669"/>
    <property type="project" value="InterPro"/>
</dbReference>
<dbReference type="PANTHER" id="PTHR43792">
    <property type="entry name" value="GNAT FAMILY, PUTATIVE (AFU_ORTHOLOGUE AFUA_3G00765)-RELATED-RELATED"/>
    <property type="match status" value="1"/>
</dbReference>
<dbReference type="Pfam" id="PF13302">
    <property type="entry name" value="Acetyltransf_3"/>
    <property type="match status" value="1"/>
</dbReference>
<reference evidence="2 3" key="1">
    <citation type="journal article" date="2003" name="Int. J. Syst. Evol. Microbiol.">
        <title>Halobacillus salinus sp. nov., isolated from a salt lake on the coast of the East Sea in Korea.</title>
        <authorList>
            <person name="Yoon J.H."/>
            <person name="Kang K.H."/>
            <person name="Park Y.H."/>
        </authorList>
    </citation>
    <scope>NUCLEOTIDE SEQUENCE [LARGE SCALE GENOMIC DNA]</scope>
    <source>
        <strain evidence="2 3">HSL-3</strain>
    </source>
</reference>
<evidence type="ECO:0000313" key="3">
    <source>
        <dbReference type="Proteomes" id="UP000297982"/>
    </source>
</evidence>
<dbReference type="AlphaFoldDB" id="A0A4Z0H149"/>
<dbReference type="InterPro" id="IPR016181">
    <property type="entry name" value="Acyl_CoA_acyltransferase"/>
</dbReference>
<protein>
    <submittedName>
        <fullName evidence="2">N-acetyltransferase</fullName>
    </submittedName>
</protein>
<keyword evidence="3" id="KW-1185">Reference proteome</keyword>
<dbReference type="SUPFAM" id="SSF55729">
    <property type="entry name" value="Acyl-CoA N-acyltransferases (Nat)"/>
    <property type="match status" value="1"/>
</dbReference>
<sequence length="161" mass="18631">MEKLHAVKFREQDFNDYYRLVSNQAVMAQITERAIPLEEAQANFEKLLVRNGLYERLGSYKIYEADTNDFVGLGHLTRSEESKEEAEIGYMILPEHWGKKYGTEVARMLIELAEQTELQKLMAIIDPANRASRKILVNQKFASEKVCEMDGLPAEILYRNL</sequence>
<evidence type="ECO:0000313" key="2">
    <source>
        <dbReference type="EMBL" id="TGB03709.1"/>
    </source>
</evidence>
<keyword evidence="2" id="KW-0808">Transferase</keyword>
<dbReference type="Proteomes" id="UP000297982">
    <property type="component" value="Unassembled WGS sequence"/>
</dbReference>
<proteinExistence type="predicted"/>
<dbReference type="InterPro" id="IPR000182">
    <property type="entry name" value="GNAT_dom"/>
</dbReference>
<name>A0A4Z0H149_9BACI</name>
<comment type="caution">
    <text evidence="2">The sequence shown here is derived from an EMBL/GenBank/DDBJ whole genome shotgun (WGS) entry which is preliminary data.</text>
</comment>
<dbReference type="STRING" id="192814.GCA_900166575_00601"/>
<organism evidence="2 3">
    <name type="scientific">Halobacillus salinus</name>
    <dbReference type="NCBI Taxonomy" id="192814"/>
    <lineage>
        <taxon>Bacteria</taxon>
        <taxon>Bacillati</taxon>
        <taxon>Bacillota</taxon>
        <taxon>Bacilli</taxon>
        <taxon>Bacillales</taxon>
        <taxon>Bacillaceae</taxon>
        <taxon>Halobacillus</taxon>
    </lineage>
</organism>
<dbReference type="InterPro" id="IPR051531">
    <property type="entry name" value="N-acetyltransferase"/>
</dbReference>
<gene>
    <name evidence="2" type="ORF">E4663_01515</name>
</gene>
<dbReference type="CDD" id="cd04301">
    <property type="entry name" value="NAT_SF"/>
    <property type="match status" value="1"/>
</dbReference>
<dbReference type="PROSITE" id="PS51186">
    <property type="entry name" value="GNAT"/>
    <property type="match status" value="1"/>
</dbReference>
<dbReference type="EMBL" id="SRJC01000001">
    <property type="protein sequence ID" value="TGB03709.1"/>
    <property type="molecule type" value="Genomic_DNA"/>
</dbReference>
<dbReference type="Gene3D" id="3.40.630.30">
    <property type="match status" value="1"/>
</dbReference>
<feature type="domain" description="N-acetyltransferase" evidence="1">
    <location>
        <begin position="4"/>
        <end position="161"/>
    </location>
</feature>
<dbReference type="RefSeq" id="WP_135326423.1">
    <property type="nucleotide sequence ID" value="NZ_SRJC01000001.1"/>
</dbReference>
<dbReference type="PANTHER" id="PTHR43792:SF1">
    <property type="entry name" value="N-ACETYLTRANSFERASE DOMAIN-CONTAINING PROTEIN"/>
    <property type="match status" value="1"/>
</dbReference>